<keyword evidence="6" id="KW-1185">Reference proteome</keyword>
<dbReference type="GO" id="GO:0006508">
    <property type="term" value="P:proteolysis"/>
    <property type="evidence" value="ECO:0007669"/>
    <property type="project" value="UniProtKB-KW"/>
</dbReference>
<dbReference type="PANTHER" id="PTHR43343">
    <property type="entry name" value="PEPTIDASE S12"/>
    <property type="match status" value="1"/>
</dbReference>
<dbReference type="PRINTS" id="PR00834">
    <property type="entry name" value="PROTEASES2C"/>
</dbReference>
<name>A0A853EW04_9MICO</name>
<feature type="compositionally biased region" description="Basic and acidic residues" evidence="3">
    <location>
        <begin position="1"/>
        <end position="23"/>
    </location>
</feature>
<evidence type="ECO:0000256" key="1">
    <source>
        <dbReference type="ARBA" id="ARBA00022670"/>
    </source>
</evidence>
<dbReference type="InterPro" id="IPR001940">
    <property type="entry name" value="Peptidase_S1C"/>
</dbReference>
<dbReference type="PANTHER" id="PTHR43343:SF3">
    <property type="entry name" value="PROTEASE DO-LIKE 8, CHLOROPLASTIC"/>
    <property type="match status" value="1"/>
</dbReference>
<dbReference type="InterPro" id="IPR051201">
    <property type="entry name" value="Chloro_Bact_Ser_Proteases"/>
</dbReference>
<dbReference type="Pfam" id="PF13180">
    <property type="entry name" value="PDZ_2"/>
    <property type="match status" value="1"/>
</dbReference>
<dbReference type="Gene3D" id="2.30.42.10">
    <property type="match status" value="1"/>
</dbReference>
<dbReference type="CDD" id="cd06779">
    <property type="entry name" value="cpPDZ_Deg_HtrA-like"/>
    <property type="match status" value="1"/>
</dbReference>
<proteinExistence type="predicted"/>
<evidence type="ECO:0000313" key="6">
    <source>
        <dbReference type="Proteomes" id="UP000561011"/>
    </source>
</evidence>
<feature type="region of interest" description="Disordered" evidence="3">
    <location>
        <begin position="1"/>
        <end position="194"/>
    </location>
</feature>
<organism evidence="5 6">
    <name type="scientific">Sanguibacter inulinus</name>
    <dbReference type="NCBI Taxonomy" id="60922"/>
    <lineage>
        <taxon>Bacteria</taxon>
        <taxon>Bacillati</taxon>
        <taxon>Actinomycetota</taxon>
        <taxon>Actinomycetes</taxon>
        <taxon>Micrococcales</taxon>
        <taxon>Sanguibacteraceae</taxon>
        <taxon>Sanguibacter</taxon>
    </lineage>
</organism>
<evidence type="ECO:0000313" key="5">
    <source>
        <dbReference type="EMBL" id="NYS94610.1"/>
    </source>
</evidence>
<feature type="compositionally biased region" description="Basic and acidic residues" evidence="3">
    <location>
        <begin position="92"/>
        <end position="101"/>
    </location>
</feature>
<dbReference type="RefSeq" id="WP_179913963.1">
    <property type="nucleotide sequence ID" value="NZ_JACBYE010000038.1"/>
</dbReference>
<evidence type="ECO:0000256" key="2">
    <source>
        <dbReference type="ARBA" id="ARBA00022801"/>
    </source>
</evidence>
<dbReference type="EMBL" id="JACBYE010000038">
    <property type="protein sequence ID" value="NYS94610.1"/>
    <property type="molecule type" value="Genomic_DNA"/>
</dbReference>
<accession>A0A853EW04</accession>
<protein>
    <submittedName>
        <fullName evidence="5">Trypsin-like peptidase domain-containing protein</fullName>
    </submittedName>
</protein>
<reference evidence="5 6" key="1">
    <citation type="submission" date="2020-07" db="EMBL/GenBank/DDBJ databases">
        <title>MOT database genomes.</title>
        <authorList>
            <person name="Joseph S."/>
            <person name="Aduse-Opoku J."/>
            <person name="Hashim A."/>
            <person name="Wade W."/>
            <person name="Curtis M."/>
        </authorList>
    </citation>
    <scope>NUCLEOTIDE SEQUENCE [LARGE SCALE GENOMIC DNA]</scope>
    <source>
        <strain evidence="5 6">DSM 100099</strain>
    </source>
</reference>
<comment type="caution">
    <text evidence="5">The sequence shown here is derived from an EMBL/GenBank/DDBJ whole genome shotgun (WGS) entry which is preliminary data.</text>
</comment>
<dbReference type="SMART" id="SM00228">
    <property type="entry name" value="PDZ"/>
    <property type="match status" value="1"/>
</dbReference>
<dbReference type="Proteomes" id="UP000561011">
    <property type="component" value="Unassembled WGS sequence"/>
</dbReference>
<feature type="domain" description="PDZ" evidence="4">
    <location>
        <begin position="487"/>
        <end position="539"/>
    </location>
</feature>
<dbReference type="SUPFAM" id="SSF50494">
    <property type="entry name" value="Trypsin-like serine proteases"/>
    <property type="match status" value="1"/>
</dbReference>
<dbReference type="Gene3D" id="2.40.10.120">
    <property type="match status" value="1"/>
</dbReference>
<evidence type="ECO:0000256" key="3">
    <source>
        <dbReference type="SAM" id="MobiDB-lite"/>
    </source>
</evidence>
<dbReference type="SUPFAM" id="SSF50156">
    <property type="entry name" value="PDZ domain-like"/>
    <property type="match status" value="1"/>
</dbReference>
<feature type="compositionally biased region" description="Low complexity" evidence="3">
    <location>
        <begin position="107"/>
        <end position="130"/>
    </location>
</feature>
<keyword evidence="1" id="KW-0645">Protease</keyword>
<dbReference type="InterPro" id="IPR036034">
    <property type="entry name" value="PDZ_sf"/>
</dbReference>
<sequence>MTGPRTDDHGSHDHGADDDRADGHGAGTRSTDEAAAPTRAVPPVPLPPAHAAPSYTPGQEGAQARVDHSRYAPPGAASTAAAGAAQQPQASADDRAREADRAAVSFEAPAGSEGPGAPAASGAGLEGQPSVPAPAPVADPLGPPSYAPGATPSAHWFDQARADQADQAGREKSAEASTLSGWPTTDGPHGRRRGLGSAAVTGLLVGALLLGAVGGIVGERVWDSVSGPSSQPLPTVSADPSITRPDGSIADIAATVAPSVVSLYVSGPDGQSTGSGFVIREDGYILTNNHVIAGAVGNGEIRVTFVDGSESTATLIGRTADYDLAVVRVDREDLVPLVLGDSEAVAVGDPVIAIGAPLGLDGTVTTGIISALNRPVSAGDVTDQAFINALQTDAAINPGNSGGPLVDASGQVIGINSAIAQPPGTLTSAGNIGLGFAIGSNQARRTAQEIIDTGSASYPIIGVLLDSSYDGEGVQVVQDAQGGQEPVTPGGPAEAAGLAPGDVILSVDGRPVTQSDELIVAIRAKAPGDTVVLKVRSGDDERDVSIVLDKATSGEG</sequence>
<dbReference type="Pfam" id="PF13365">
    <property type="entry name" value="Trypsin_2"/>
    <property type="match status" value="1"/>
</dbReference>
<feature type="compositionally biased region" description="Pro residues" evidence="3">
    <location>
        <begin position="40"/>
        <end position="50"/>
    </location>
</feature>
<dbReference type="InterPro" id="IPR009003">
    <property type="entry name" value="Peptidase_S1_PA"/>
</dbReference>
<dbReference type="PROSITE" id="PS50106">
    <property type="entry name" value="PDZ"/>
    <property type="match status" value="1"/>
</dbReference>
<dbReference type="GO" id="GO:0004252">
    <property type="term" value="F:serine-type endopeptidase activity"/>
    <property type="evidence" value="ECO:0007669"/>
    <property type="project" value="InterPro"/>
</dbReference>
<feature type="compositionally biased region" description="Low complexity" evidence="3">
    <location>
        <begin position="72"/>
        <end position="91"/>
    </location>
</feature>
<keyword evidence="2" id="KW-0378">Hydrolase</keyword>
<feature type="compositionally biased region" description="Pro residues" evidence="3">
    <location>
        <begin position="131"/>
        <end position="146"/>
    </location>
</feature>
<dbReference type="InterPro" id="IPR001478">
    <property type="entry name" value="PDZ"/>
</dbReference>
<evidence type="ECO:0000259" key="4">
    <source>
        <dbReference type="PROSITE" id="PS50106"/>
    </source>
</evidence>
<gene>
    <name evidence="5" type="ORF">HZZ10_13905</name>
</gene>
<feature type="compositionally biased region" description="Basic and acidic residues" evidence="3">
    <location>
        <begin position="158"/>
        <end position="174"/>
    </location>
</feature>
<dbReference type="AlphaFoldDB" id="A0A853EW04"/>